<keyword evidence="1" id="KW-1133">Transmembrane helix</keyword>
<keyword evidence="1" id="KW-0472">Membrane</keyword>
<dbReference type="EMBL" id="CYZE01000003">
    <property type="protein sequence ID" value="CUN93152.1"/>
    <property type="molecule type" value="Genomic_DNA"/>
</dbReference>
<reference evidence="2 3" key="1">
    <citation type="submission" date="2015-09" db="EMBL/GenBank/DDBJ databases">
        <authorList>
            <consortium name="Pathogen Informatics"/>
        </authorList>
    </citation>
    <scope>NUCLEOTIDE SEQUENCE [LARGE SCALE GENOMIC DNA]</scope>
    <source>
        <strain evidence="2 3">2789STDY5608850</strain>
    </source>
</reference>
<evidence type="ECO:0000313" key="3">
    <source>
        <dbReference type="Proteomes" id="UP000095651"/>
    </source>
</evidence>
<sequence length="196" mass="22500">MSYLAAGVIAFGMFLLYDLNSFTWKNRILHTFFLIGNVILLASTAACFVTLIRAYGAPVWRIVIFGALAVSQAALLIYTLFFALPFEKTYARLEENPPVYTEGVYSLCRHPGVVWFFFLYLFLALLTGQRLMMAVCICYSVLNVLYVWFQDRVTFRRTLSGYEAYQRETPFLIPTGKSVRKCAGYFRTMEEDGDEI</sequence>
<accession>A0A174AWZ6</accession>
<organism evidence="2 3">
    <name type="scientific">Hungatella hathewayi</name>
    <dbReference type="NCBI Taxonomy" id="154046"/>
    <lineage>
        <taxon>Bacteria</taxon>
        <taxon>Bacillati</taxon>
        <taxon>Bacillota</taxon>
        <taxon>Clostridia</taxon>
        <taxon>Lachnospirales</taxon>
        <taxon>Lachnospiraceae</taxon>
        <taxon>Hungatella</taxon>
    </lineage>
</organism>
<dbReference type="Proteomes" id="UP000095651">
    <property type="component" value="Unassembled WGS sequence"/>
</dbReference>
<evidence type="ECO:0008006" key="4">
    <source>
        <dbReference type="Google" id="ProtNLM"/>
    </source>
</evidence>
<feature type="transmembrane region" description="Helical" evidence="1">
    <location>
        <begin position="59"/>
        <end position="84"/>
    </location>
</feature>
<keyword evidence="1" id="KW-0812">Transmembrane</keyword>
<dbReference type="RefSeq" id="WP_055653800.1">
    <property type="nucleotide sequence ID" value="NZ_CABIXC010000003.1"/>
</dbReference>
<feature type="transmembrane region" description="Helical" evidence="1">
    <location>
        <begin position="104"/>
        <end position="124"/>
    </location>
</feature>
<evidence type="ECO:0000313" key="2">
    <source>
        <dbReference type="EMBL" id="CUN93152.1"/>
    </source>
</evidence>
<proteinExistence type="predicted"/>
<gene>
    <name evidence="2" type="ORF">ERS852407_01410</name>
</gene>
<protein>
    <recommendedName>
        <fullName evidence="4">Isoprenylcysteine carboxylmethyltransferase family protein</fullName>
    </recommendedName>
</protein>
<dbReference type="Gene3D" id="1.20.120.1630">
    <property type="match status" value="1"/>
</dbReference>
<feature type="transmembrane region" description="Helical" evidence="1">
    <location>
        <begin position="31"/>
        <end position="52"/>
    </location>
</feature>
<evidence type="ECO:0000256" key="1">
    <source>
        <dbReference type="SAM" id="Phobius"/>
    </source>
</evidence>
<dbReference type="AlphaFoldDB" id="A0A174AWZ6"/>
<name>A0A174AWZ6_9FIRM</name>
<feature type="transmembrane region" description="Helical" evidence="1">
    <location>
        <begin position="131"/>
        <end position="149"/>
    </location>
</feature>